<dbReference type="AlphaFoldDB" id="A0AAX6EBR0"/>
<sequence length="166" mass="18215">MLGSAVVGKLSNRRSAYVPAVGSSRRSQSRWSGAPLIGARCWHARRGGQAQRRGILAQNHGDVLFVVLVFSSFAVDGCGHEYRQSGSDPTDTDRFLVRTRVTRTIMMMLAWWLMVAVLWSSGDGGIDKLDRLRPGLVTRDSGMCRRGSIRLLHAIAADACPTTLMQ</sequence>
<dbReference type="Proteomes" id="UP001140949">
    <property type="component" value="Unassembled WGS sequence"/>
</dbReference>
<protein>
    <submittedName>
        <fullName evidence="1">Pollen-specific leucine-rich repeat extensin-like protein 1</fullName>
    </submittedName>
</protein>
<proteinExistence type="predicted"/>
<gene>
    <name evidence="1" type="ORF">M6B38_198160</name>
</gene>
<name>A0AAX6EBR0_IRIPA</name>
<reference evidence="1" key="1">
    <citation type="journal article" date="2023" name="GigaByte">
        <title>Genome assembly of the bearded iris, Iris pallida Lam.</title>
        <authorList>
            <person name="Bruccoleri R.E."/>
            <person name="Oakeley E.J."/>
            <person name="Faust A.M.E."/>
            <person name="Altorfer M."/>
            <person name="Dessus-Babus S."/>
            <person name="Burckhardt D."/>
            <person name="Oertli M."/>
            <person name="Naumann U."/>
            <person name="Petersen F."/>
            <person name="Wong J."/>
        </authorList>
    </citation>
    <scope>NUCLEOTIDE SEQUENCE</scope>
    <source>
        <strain evidence="1">GSM-AAB239-AS_SAM_17_03QT</strain>
    </source>
</reference>
<organism evidence="1 2">
    <name type="scientific">Iris pallida</name>
    <name type="common">Sweet iris</name>
    <dbReference type="NCBI Taxonomy" id="29817"/>
    <lineage>
        <taxon>Eukaryota</taxon>
        <taxon>Viridiplantae</taxon>
        <taxon>Streptophyta</taxon>
        <taxon>Embryophyta</taxon>
        <taxon>Tracheophyta</taxon>
        <taxon>Spermatophyta</taxon>
        <taxon>Magnoliopsida</taxon>
        <taxon>Liliopsida</taxon>
        <taxon>Asparagales</taxon>
        <taxon>Iridaceae</taxon>
        <taxon>Iridoideae</taxon>
        <taxon>Irideae</taxon>
        <taxon>Iris</taxon>
    </lineage>
</organism>
<keyword evidence="2" id="KW-1185">Reference proteome</keyword>
<reference evidence="1" key="2">
    <citation type="submission" date="2023-04" db="EMBL/GenBank/DDBJ databases">
        <authorList>
            <person name="Bruccoleri R.E."/>
            <person name="Oakeley E.J."/>
            <person name="Faust A.-M."/>
            <person name="Dessus-Babus S."/>
            <person name="Altorfer M."/>
            <person name="Burckhardt D."/>
            <person name="Oertli M."/>
            <person name="Naumann U."/>
            <person name="Petersen F."/>
            <person name="Wong J."/>
        </authorList>
    </citation>
    <scope>NUCLEOTIDE SEQUENCE</scope>
    <source>
        <strain evidence="1">GSM-AAB239-AS_SAM_17_03QT</strain>
        <tissue evidence="1">Leaf</tissue>
    </source>
</reference>
<evidence type="ECO:0000313" key="2">
    <source>
        <dbReference type="Proteomes" id="UP001140949"/>
    </source>
</evidence>
<evidence type="ECO:0000313" key="1">
    <source>
        <dbReference type="EMBL" id="KAJ6801492.1"/>
    </source>
</evidence>
<dbReference type="EMBL" id="JANAVB010038018">
    <property type="protein sequence ID" value="KAJ6801492.1"/>
    <property type="molecule type" value="Genomic_DNA"/>
</dbReference>
<accession>A0AAX6EBR0</accession>
<comment type="caution">
    <text evidence="1">The sequence shown here is derived from an EMBL/GenBank/DDBJ whole genome shotgun (WGS) entry which is preliminary data.</text>
</comment>